<dbReference type="EC" id="2.3.1.-" evidence="2"/>
<organism evidence="2 3">
    <name type="scientific">Sulfurospirillum multivorans</name>
    <name type="common">Dehalospirillum multivorans</name>
    <dbReference type="NCBI Taxonomy" id="66821"/>
    <lineage>
        <taxon>Bacteria</taxon>
        <taxon>Pseudomonadati</taxon>
        <taxon>Campylobacterota</taxon>
        <taxon>Epsilonproteobacteria</taxon>
        <taxon>Campylobacterales</taxon>
        <taxon>Sulfurospirillaceae</taxon>
        <taxon>Sulfurospirillum</taxon>
    </lineage>
</organism>
<feature type="transmembrane region" description="Helical" evidence="1">
    <location>
        <begin position="104"/>
        <end position="130"/>
    </location>
</feature>
<dbReference type="EMBL" id="CP042966">
    <property type="protein sequence ID" value="QEH05761.1"/>
    <property type="molecule type" value="Genomic_DNA"/>
</dbReference>
<evidence type="ECO:0000256" key="1">
    <source>
        <dbReference type="SAM" id="Phobius"/>
    </source>
</evidence>
<reference evidence="2" key="1">
    <citation type="submission" date="2019-08" db="EMBL/GenBank/DDBJ databases">
        <title>Organohalide respiration in Sulfurospirillum species is regulated by a two-component system as unraveled by comparative genomics, and transcriptomics, and regulator binding studies.</title>
        <authorList>
            <person name="Goris T."/>
            <person name="Esken J."/>
            <person name="Gadkari J."/>
            <person name="Bischler T."/>
            <person name="Foerstner K."/>
            <person name="Sharma C.M."/>
            <person name="Diekert G."/>
            <person name="Schubert T."/>
        </authorList>
    </citation>
    <scope>NUCLEOTIDE SEQUENCE [LARGE SCALE GENOMIC DNA]</scope>
    <source>
        <strain evidence="2">N</strain>
    </source>
</reference>
<dbReference type="Proteomes" id="UP000323483">
    <property type="component" value="Chromosome"/>
</dbReference>
<gene>
    <name evidence="2" type="ORF">SMN_0987</name>
</gene>
<keyword evidence="2" id="KW-0012">Acyltransferase</keyword>
<evidence type="ECO:0000313" key="3">
    <source>
        <dbReference type="Proteomes" id="UP000323483"/>
    </source>
</evidence>
<keyword evidence="1" id="KW-1133">Transmembrane helix</keyword>
<feature type="transmembrane region" description="Helical" evidence="1">
    <location>
        <begin position="73"/>
        <end position="92"/>
    </location>
</feature>
<name>A0ABX5YZI4_SULMU</name>
<dbReference type="GO" id="GO:0016746">
    <property type="term" value="F:acyltransferase activity"/>
    <property type="evidence" value="ECO:0007669"/>
    <property type="project" value="UniProtKB-KW"/>
</dbReference>
<protein>
    <submittedName>
        <fullName evidence="2">Acetylase domain-containing protein</fullName>
        <ecNumber evidence="2">2.3.1.-</ecNumber>
    </submittedName>
</protein>
<accession>A0ABX5YZI4</accession>
<proteinExistence type="predicted"/>
<keyword evidence="1" id="KW-0812">Transmembrane</keyword>
<keyword evidence="3" id="KW-1185">Reference proteome</keyword>
<feature type="transmembrane region" description="Helical" evidence="1">
    <location>
        <begin position="6"/>
        <end position="23"/>
    </location>
</feature>
<evidence type="ECO:0000313" key="2">
    <source>
        <dbReference type="EMBL" id="QEH05761.1"/>
    </source>
</evidence>
<sequence length="132" mass="15662">MWTWLAWLITFNFVNVAWIFFRAREWEDAIKVLSSMFSLNNVVLPNFLESKLQFLKSFEIIFGGFVENIGGDYFTPLWFVLAFVLVLAFKNSMYYLNIKLNKKYLILSIFLFSYAFITSLVSSSNVFLYFNF</sequence>
<keyword evidence="1" id="KW-0472">Membrane</keyword>
<keyword evidence="2" id="KW-0808">Transferase</keyword>